<dbReference type="InterPro" id="IPR012259">
    <property type="entry name" value="DHFR"/>
</dbReference>
<evidence type="ECO:0000256" key="5">
    <source>
        <dbReference type="ARBA" id="ARBA00022857"/>
    </source>
</evidence>
<dbReference type="RefSeq" id="WP_008069462.1">
    <property type="nucleotide sequence ID" value="NZ_AQWK01000005.1"/>
</dbReference>
<dbReference type="GO" id="GO:0046655">
    <property type="term" value="P:folic acid metabolic process"/>
    <property type="evidence" value="ECO:0007669"/>
    <property type="project" value="TreeGrafter"/>
</dbReference>
<reference evidence="10 11" key="1">
    <citation type="journal article" date="2012" name="J. Bacteriol.">
        <title>Draft Genome Sequence of Novosphingobium nitrogenifigens Y88T.</title>
        <authorList>
            <person name="Strabala T.J."/>
            <person name="Macdonald L."/>
            <person name="Liu V."/>
            <person name="Smit A.M."/>
        </authorList>
    </citation>
    <scope>NUCLEOTIDE SEQUENCE [LARGE SCALE GENOMIC DNA]</scope>
    <source>
        <strain evidence="10 11">DSM 19370</strain>
    </source>
</reference>
<dbReference type="GO" id="GO:0046654">
    <property type="term" value="P:tetrahydrofolate biosynthetic process"/>
    <property type="evidence" value="ECO:0007669"/>
    <property type="project" value="UniProtKB-UniPathway"/>
</dbReference>
<dbReference type="GO" id="GO:0005829">
    <property type="term" value="C:cytosol"/>
    <property type="evidence" value="ECO:0007669"/>
    <property type="project" value="TreeGrafter"/>
</dbReference>
<dbReference type="HOGENOM" id="CLU_043966_5_0_5"/>
<evidence type="ECO:0000259" key="9">
    <source>
        <dbReference type="PROSITE" id="PS51330"/>
    </source>
</evidence>
<dbReference type="AlphaFoldDB" id="F1Z5D5"/>
<dbReference type="PIRSF" id="PIRSF000194">
    <property type="entry name" value="DHFR"/>
    <property type="match status" value="1"/>
</dbReference>
<evidence type="ECO:0000313" key="11">
    <source>
        <dbReference type="Proteomes" id="UP000004728"/>
    </source>
</evidence>
<keyword evidence="6 8" id="KW-0560">Oxidoreductase</keyword>
<dbReference type="PANTHER" id="PTHR48069:SF3">
    <property type="entry name" value="DIHYDROFOLATE REDUCTASE"/>
    <property type="match status" value="1"/>
</dbReference>
<proteinExistence type="inferred from homology"/>
<evidence type="ECO:0000256" key="6">
    <source>
        <dbReference type="ARBA" id="ARBA00023002"/>
    </source>
</evidence>
<dbReference type="GO" id="GO:0006730">
    <property type="term" value="P:one-carbon metabolic process"/>
    <property type="evidence" value="ECO:0007669"/>
    <property type="project" value="UniProtKB-KW"/>
</dbReference>
<dbReference type="InterPro" id="IPR001796">
    <property type="entry name" value="DHFR_dom"/>
</dbReference>
<dbReference type="Pfam" id="PF00186">
    <property type="entry name" value="DHFR_1"/>
    <property type="match status" value="1"/>
</dbReference>
<dbReference type="PROSITE" id="PS51330">
    <property type="entry name" value="DHFR_2"/>
    <property type="match status" value="1"/>
</dbReference>
<dbReference type="EMBL" id="AEWJ01000023">
    <property type="protein sequence ID" value="EGD60313.1"/>
    <property type="molecule type" value="Genomic_DNA"/>
</dbReference>
<dbReference type="UniPathway" id="UPA00077">
    <property type="reaction ID" value="UER00158"/>
</dbReference>
<dbReference type="OrthoDB" id="9804315at2"/>
<dbReference type="Gene3D" id="3.40.430.10">
    <property type="entry name" value="Dihydrofolate Reductase, subunit A"/>
    <property type="match status" value="1"/>
</dbReference>
<accession>F1Z5D5</accession>
<dbReference type="PANTHER" id="PTHR48069">
    <property type="entry name" value="DIHYDROFOLATE REDUCTASE"/>
    <property type="match status" value="1"/>
</dbReference>
<comment type="caution">
    <text evidence="10">The sequence shown here is derived from an EMBL/GenBank/DDBJ whole genome shotgun (WGS) entry which is preliminary data.</text>
</comment>
<evidence type="ECO:0000256" key="7">
    <source>
        <dbReference type="ARBA" id="ARBA00025067"/>
    </source>
</evidence>
<evidence type="ECO:0000256" key="2">
    <source>
        <dbReference type="ARBA" id="ARBA00009539"/>
    </source>
</evidence>
<dbReference type="GO" id="GO:0004146">
    <property type="term" value="F:dihydrofolate reductase activity"/>
    <property type="evidence" value="ECO:0007669"/>
    <property type="project" value="UniProtKB-EC"/>
</dbReference>
<evidence type="ECO:0000256" key="4">
    <source>
        <dbReference type="ARBA" id="ARBA00022563"/>
    </source>
</evidence>
<dbReference type="STRING" id="983920.Y88_2187"/>
<dbReference type="CDD" id="cd00209">
    <property type="entry name" value="DHFR"/>
    <property type="match status" value="1"/>
</dbReference>
<dbReference type="InParanoid" id="F1Z5D5"/>
<evidence type="ECO:0000256" key="8">
    <source>
        <dbReference type="PIRNR" id="PIRNR000194"/>
    </source>
</evidence>
<dbReference type="FunCoup" id="F1Z5D5">
    <property type="interactions" value="476"/>
</dbReference>
<dbReference type="PRINTS" id="PR00070">
    <property type="entry name" value="DHFR"/>
</dbReference>
<comment type="catalytic activity">
    <reaction evidence="8">
        <text>(6S)-5,6,7,8-tetrahydrofolate + NADP(+) = 7,8-dihydrofolate + NADPH + H(+)</text>
        <dbReference type="Rhea" id="RHEA:15009"/>
        <dbReference type="ChEBI" id="CHEBI:15378"/>
        <dbReference type="ChEBI" id="CHEBI:57451"/>
        <dbReference type="ChEBI" id="CHEBI:57453"/>
        <dbReference type="ChEBI" id="CHEBI:57783"/>
        <dbReference type="ChEBI" id="CHEBI:58349"/>
        <dbReference type="EC" id="1.5.1.3"/>
    </reaction>
</comment>
<evidence type="ECO:0000256" key="3">
    <source>
        <dbReference type="ARBA" id="ARBA00012856"/>
    </source>
</evidence>
<name>F1Z5D5_9SPHN</name>
<protein>
    <recommendedName>
        <fullName evidence="3 8">Dihydrofolate reductase</fullName>
        <ecNumber evidence="3 8">1.5.1.3</ecNumber>
    </recommendedName>
</protein>
<keyword evidence="5 8" id="KW-0521">NADP</keyword>
<feature type="domain" description="DHFR" evidence="9">
    <location>
        <begin position="7"/>
        <end position="161"/>
    </location>
</feature>
<dbReference type="Proteomes" id="UP000004728">
    <property type="component" value="Unassembled WGS sequence"/>
</dbReference>
<comment type="similarity">
    <text evidence="2 8">Belongs to the dihydrofolate reductase family.</text>
</comment>
<dbReference type="eggNOG" id="COG0262">
    <property type="taxonomic scope" value="Bacteria"/>
</dbReference>
<sequence length="164" mass="17712">MDRALSDLVIIVARARDGTIGHDGAMPWHLPADLRRFKALTMGKPMIMGRKTFESLPGLLPGRRHIVLTRDAAWQAEGAEVAHTTEQALSLAGPDAAVIGGAEVIALFEPFATRFELTEIDADYRGDTVLPAPGGVWRETARESHPAGQGRPAYAFVSFERAPA</sequence>
<dbReference type="GO" id="GO:0046452">
    <property type="term" value="P:dihydrofolate metabolic process"/>
    <property type="evidence" value="ECO:0007669"/>
    <property type="project" value="TreeGrafter"/>
</dbReference>
<comment type="function">
    <text evidence="7 8">Key enzyme in folate metabolism. Catalyzes an essential reaction for de novo glycine and purine synthesis, and for DNA precursor synthesis.</text>
</comment>
<evidence type="ECO:0000313" key="10">
    <source>
        <dbReference type="EMBL" id="EGD60313.1"/>
    </source>
</evidence>
<dbReference type="SUPFAM" id="SSF53597">
    <property type="entry name" value="Dihydrofolate reductase-like"/>
    <property type="match status" value="1"/>
</dbReference>
<keyword evidence="4 8" id="KW-0554">One-carbon metabolism</keyword>
<dbReference type="GO" id="GO:0050661">
    <property type="term" value="F:NADP binding"/>
    <property type="evidence" value="ECO:0007669"/>
    <property type="project" value="InterPro"/>
</dbReference>
<keyword evidence="11" id="KW-1185">Reference proteome</keyword>
<dbReference type="InterPro" id="IPR024072">
    <property type="entry name" value="DHFR-like_dom_sf"/>
</dbReference>
<evidence type="ECO:0000256" key="1">
    <source>
        <dbReference type="ARBA" id="ARBA00004903"/>
    </source>
</evidence>
<comment type="pathway">
    <text evidence="1 8">Cofactor biosynthesis; tetrahydrofolate biosynthesis; 5,6,7,8-tetrahydrofolate from 7,8-dihydrofolate: step 1/1.</text>
</comment>
<organism evidence="10 11">
    <name type="scientific">Novosphingobium nitrogenifigens DSM 19370</name>
    <dbReference type="NCBI Taxonomy" id="983920"/>
    <lineage>
        <taxon>Bacteria</taxon>
        <taxon>Pseudomonadati</taxon>
        <taxon>Pseudomonadota</taxon>
        <taxon>Alphaproteobacteria</taxon>
        <taxon>Sphingomonadales</taxon>
        <taxon>Sphingomonadaceae</taxon>
        <taxon>Novosphingobium</taxon>
    </lineage>
</organism>
<dbReference type="EC" id="1.5.1.3" evidence="3 8"/>
<gene>
    <name evidence="10" type="ORF">Y88_2187</name>
</gene>